<sequence length="433" mass="46922">MGNTLSILTNKTFVGWAVISAGIAWVVYTQYDNKKTQQRKLTSNKQRGHELRDNQPKKENKAKRQRLESFASEPKQTQPKSYAAATATPVKAKDHNSDDAIDNREFAKQMIQNKKSKLAPKVNIEQKQKSVKQSKAKEINTEAGPGKISAPSSTAGIDADDADDDQSSAASPVVSAADPAGVSDMLEQTSQGPSVLRLTGTAEKQQKSKQAKSPQRAETKKQRQNRLKAERAKADREEDEKVRKALLEAQRRTAREAEGRAAKDGSTFIAAQKPSPWTGTGANGNAGQKAAPVAVQPLDTFDDKTETATSVAPAKGKENSKQNGHGPGWTDIPFSEEEQLEMIKKQAEEAEWVPVAPKSRKTKTKNANVVSETDDSAGEAPASTTDKSVPKAEPTKTNGRPKAQALPSQSSFAHLSDEGADLGDEQQEQEWDV</sequence>
<dbReference type="Proteomes" id="UP001320245">
    <property type="component" value="Unassembled WGS sequence"/>
</dbReference>
<accession>A0AAN9U9T3</accession>
<gene>
    <name evidence="3" type="ORF">SLS53_003656</name>
</gene>
<feature type="compositionally biased region" description="Basic and acidic residues" evidence="1">
    <location>
        <begin position="47"/>
        <end position="59"/>
    </location>
</feature>
<keyword evidence="2" id="KW-1133">Transmembrane helix</keyword>
<feature type="compositionally biased region" description="Polar residues" evidence="1">
    <location>
        <begin position="275"/>
        <end position="286"/>
    </location>
</feature>
<keyword evidence="2" id="KW-0472">Membrane</keyword>
<comment type="caution">
    <text evidence="3">The sequence shown here is derived from an EMBL/GenBank/DDBJ whole genome shotgun (WGS) entry which is preliminary data.</text>
</comment>
<dbReference type="EMBL" id="JAJSPL020000011">
    <property type="protein sequence ID" value="KAK7744135.1"/>
    <property type="molecule type" value="Genomic_DNA"/>
</dbReference>
<organism evidence="3 4">
    <name type="scientific">Cytospora paraplurivora</name>
    <dbReference type="NCBI Taxonomy" id="2898453"/>
    <lineage>
        <taxon>Eukaryota</taxon>
        <taxon>Fungi</taxon>
        <taxon>Dikarya</taxon>
        <taxon>Ascomycota</taxon>
        <taxon>Pezizomycotina</taxon>
        <taxon>Sordariomycetes</taxon>
        <taxon>Sordariomycetidae</taxon>
        <taxon>Diaporthales</taxon>
        <taxon>Cytosporaceae</taxon>
        <taxon>Cytospora</taxon>
    </lineage>
</organism>
<feature type="compositionally biased region" description="Acidic residues" evidence="1">
    <location>
        <begin position="418"/>
        <end position="433"/>
    </location>
</feature>
<keyword evidence="2" id="KW-0812">Transmembrane</keyword>
<evidence type="ECO:0000256" key="2">
    <source>
        <dbReference type="SAM" id="Phobius"/>
    </source>
</evidence>
<evidence type="ECO:0000313" key="3">
    <source>
        <dbReference type="EMBL" id="KAK7744135.1"/>
    </source>
</evidence>
<feature type="compositionally biased region" description="Basic and acidic residues" evidence="1">
    <location>
        <begin position="215"/>
        <end position="263"/>
    </location>
</feature>
<dbReference type="AlphaFoldDB" id="A0AAN9U9T3"/>
<feature type="transmembrane region" description="Helical" evidence="2">
    <location>
        <begin position="13"/>
        <end position="31"/>
    </location>
</feature>
<evidence type="ECO:0000256" key="1">
    <source>
        <dbReference type="SAM" id="MobiDB-lite"/>
    </source>
</evidence>
<name>A0AAN9U9T3_9PEZI</name>
<reference evidence="3 4" key="1">
    <citation type="journal article" date="2023" name="PLoS ONE">
        <title>Cytospora paraplurivora sp. nov. isolated from orchards with fruit tree decline syndrome in Ontario, Canada.</title>
        <authorList>
            <person name="Ilyukhin E."/>
            <person name="Nguyen H.D.T."/>
            <person name="Castle A.J."/>
            <person name="Ellouze W."/>
        </authorList>
    </citation>
    <scope>NUCLEOTIDE SEQUENCE [LARGE SCALE GENOMIC DNA]</scope>
    <source>
        <strain evidence="3 4">FDS-564</strain>
    </source>
</reference>
<keyword evidence="4" id="KW-1185">Reference proteome</keyword>
<evidence type="ECO:0000313" key="4">
    <source>
        <dbReference type="Proteomes" id="UP001320245"/>
    </source>
</evidence>
<feature type="region of interest" description="Disordered" evidence="1">
    <location>
        <begin position="37"/>
        <end position="97"/>
    </location>
</feature>
<feature type="region of interest" description="Disordered" evidence="1">
    <location>
        <begin position="113"/>
        <end position="433"/>
    </location>
</feature>
<protein>
    <submittedName>
        <fullName evidence="3">Uncharacterized protein</fullName>
    </submittedName>
</protein>
<feature type="compositionally biased region" description="Low complexity" evidence="1">
    <location>
        <begin position="167"/>
        <end position="184"/>
    </location>
</feature>
<proteinExistence type="predicted"/>